<evidence type="ECO:0000313" key="3">
    <source>
        <dbReference type="Proteomes" id="UP001198439"/>
    </source>
</evidence>
<organism evidence="2 3">
    <name type="scientific">Faecalibacillus faecis</name>
    <dbReference type="NCBI Taxonomy" id="1982628"/>
    <lineage>
        <taxon>Bacteria</taxon>
        <taxon>Bacillati</taxon>
        <taxon>Bacillota</taxon>
        <taxon>Erysipelotrichia</taxon>
        <taxon>Erysipelotrichales</taxon>
        <taxon>Coprobacillaceae</taxon>
        <taxon>Faecalibacillus</taxon>
    </lineage>
</organism>
<gene>
    <name evidence="2" type="ORF">LJD69_10825</name>
</gene>
<dbReference type="InterPro" id="IPR040442">
    <property type="entry name" value="Pyrv_kinase-like_dom_sf"/>
</dbReference>
<dbReference type="Gene3D" id="3.20.20.60">
    <property type="entry name" value="Phosphoenolpyruvate-binding domains"/>
    <property type="match status" value="1"/>
</dbReference>
<protein>
    <submittedName>
        <fullName evidence="2">Isocitrate lyase/phosphoenolpyruvate mutase family protein</fullName>
    </submittedName>
</protein>
<accession>A0AAW4VSG2</accession>
<comment type="caution">
    <text evidence="2">The sequence shown here is derived from an EMBL/GenBank/DDBJ whole genome shotgun (WGS) entry which is preliminary data.</text>
</comment>
<dbReference type="InterPro" id="IPR039556">
    <property type="entry name" value="ICL/PEPM"/>
</dbReference>
<dbReference type="InterPro" id="IPR015813">
    <property type="entry name" value="Pyrv/PenolPyrv_kinase-like_dom"/>
</dbReference>
<dbReference type="Pfam" id="PF13714">
    <property type="entry name" value="PEP_mutase"/>
    <property type="match status" value="1"/>
</dbReference>
<evidence type="ECO:0000256" key="1">
    <source>
        <dbReference type="ARBA" id="ARBA00038455"/>
    </source>
</evidence>
<evidence type="ECO:0000313" key="2">
    <source>
        <dbReference type="EMBL" id="MCB8611081.1"/>
    </source>
</evidence>
<dbReference type="AlphaFoldDB" id="A0AAW4VSG2"/>
<dbReference type="PANTHER" id="PTHR42905">
    <property type="entry name" value="PHOSPHOENOLPYRUVATE CARBOXYLASE"/>
    <property type="match status" value="1"/>
</dbReference>
<dbReference type="PANTHER" id="PTHR42905:SF7">
    <property type="entry name" value="PHOSPHOENOLPYRUVATE PHOSPHOMUTASE"/>
    <property type="match status" value="1"/>
</dbReference>
<keyword evidence="2" id="KW-0456">Lyase</keyword>
<comment type="similarity">
    <text evidence="1">Belongs to the isocitrate lyase/PEP mutase superfamily. PEP mutase family.</text>
</comment>
<reference evidence="2" key="1">
    <citation type="submission" date="2021-10" db="EMBL/GenBank/DDBJ databases">
        <title>Collection of gut derived symbiotic bacterial strains cultured from healthy donors.</title>
        <authorList>
            <person name="Lin H."/>
            <person name="Littmann E."/>
            <person name="Kohout C."/>
            <person name="Pamer E.G."/>
        </authorList>
    </citation>
    <scope>NUCLEOTIDE SEQUENCE</scope>
    <source>
        <strain evidence="2">DFI.4.48</strain>
    </source>
</reference>
<dbReference type="CDD" id="cd00377">
    <property type="entry name" value="ICL_PEPM"/>
    <property type="match status" value="1"/>
</dbReference>
<proteinExistence type="inferred from homology"/>
<dbReference type="Proteomes" id="UP001198439">
    <property type="component" value="Unassembled WGS sequence"/>
</dbReference>
<dbReference type="RefSeq" id="WP_227279924.1">
    <property type="nucleotide sequence ID" value="NZ_JAJDKR010000035.1"/>
</dbReference>
<dbReference type="EMBL" id="JAJDKZ010000035">
    <property type="protein sequence ID" value="MCB8611081.1"/>
    <property type="molecule type" value="Genomic_DNA"/>
</dbReference>
<dbReference type="GO" id="GO:0016829">
    <property type="term" value="F:lyase activity"/>
    <property type="evidence" value="ECO:0007669"/>
    <property type="project" value="UniProtKB-KW"/>
</dbReference>
<sequence>MKRNKLDELLNNKRKLRAIECNSGLSALIIEKTKIKKNQEEKEYDALWISSLCDSLLRGKPDIEVVELKDRINSLEWIIEVSNKPLIVDLDSGGSIEHWKYSLRTLYKLGISAVVIEDKTGKKVNSLFQNGKLQEQDTISNFCEKIQLGKRITKNEMWIIARIESLVLGKEPEEALYRATKYIEAGADAILIHHNKKDISRLKKFCESYLKIKNRVPLIFIPTTYSYMYENELYDMGADIIIYANQLTRSSIAAMEVTASKILDNGRAWEASKNCISINDVISYVEEIESDYSRENV</sequence>
<name>A0AAW4VSG2_9FIRM</name>
<dbReference type="SUPFAM" id="SSF51621">
    <property type="entry name" value="Phosphoenolpyruvate/pyruvate domain"/>
    <property type="match status" value="1"/>
</dbReference>